<reference evidence="1" key="1">
    <citation type="submission" date="2017-02" db="EMBL/GenBank/DDBJ databases">
        <title>Delving into the versatile metabolic prowess of the omnipresent phylum Bacteroidetes.</title>
        <authorList>
            <person name="Nobu M.K."/>
            <person name="Mei R."/>
            <person name="Narihiro T."/>
            <person name="Kuroda K."/>
            <person name="Liu W.-T."/>
        </authorList>
    </citation>
    <scope>NUCLEOTIDE SEQUENCE</scope>
    <source>
        <strain evidence="1">ADurb.Bin160</strain>
    </source>
</reference>
<name>A0A1V5ZJ19_9BACT</name>
<comment type="caution">
    <text evidence="1">The sequence shown here is derived from an EMBL/GenBank/DDBJ whole genome shotgun (WGS) entry which is preliminary data.</text>
</comment>
<dbReference type="EMBL" id="MWDB01000064">
    <property type="protein sequence ID" value="OQB39954.1"/>
    <property type="molecule type" value="Genomic_DNA"/>
</dbReference>
<proteinExistence type="predicted"/>
<evidence type="ECO:0000313" key="1">
    <source>
        <dbReference type="EMBL" id="OQB39954.1"/>
    </source>
</evidence>
<organism evidence="1">
    <name type="scientific">candidate division CPR1 bacterium ADurb.Bin160</name>
    <dbReference type="NCBI Taxonomy" id="1852826"/>
    <lineage>
        <taxon>Bacteria</taxon>
        <taxon>candidate division CPR1</taxon>
    </lineage>
</organism>
<protein>
    <submittedName>
        <fullName evidence="1">Uncharacterized protein</fullName>
    </submittedName>
</protein>
<sequence>MTRVNRDVPTQYLLGEPEFQNYLRQNVSDNIRNYASTEIRRNVDPQRNLILQTFLTFQADLINNRIDNNDHLDALAAIPNDNPQ</sequence>
<dbReference type="AlphaFoldDB" id="A0A1V5ZJ19"/>
<dbReference type="Proteomes" id="UP000485621">
    <property type="component" value="Unassembled WGS sequence"/>
</dbReference>
<accession>A0A1V5ZJ19</accession>
<gene>
    <name evidence="1" type="ORF">BWY04_01485</name>
</gene>